<feature type="region of interest" description="Disordered" evidence="1">
    <location>
        <begin position="795"/>
        <end position="818"/>
    </location>
</feature>
<sequence>MIYKKSQLKLLEEKGKKKPPNQAKLQKIIDSLKKQFENVNKAIKFYGIGRTQLSPHEHELQFNVTLKKEQKNPQYVIPLKKKIIESTKQNKIIINYKFILTNNDLICFWVYFKEQYDKKLFCVWNSPLDIHINKFDSVKNDKQNNSNEKYLPNTSLDNQKKNFLAESEIMIDYCKKKGYIDLSFNYERDPNKYNENEKNVYIALSKESIFRSIKGYSAHLGYMIIYLNGHGFKTTKDLVSYAVKNEKKKEIKIKIEKSDEKKGKEKDNNNALGNGENQNQKGNTIEKITFVELMKQWKENTSETKLVLLLDACYSGNWALELYKNQEQYQEYPICIICSCLPNTYSYVGNFVSMFEPNQENEEIVTSITTDFGNQTPLYFMNKKYKHYYDNFSDKTQHVKLPSLSVEEYLNKYEYLLLESNQELSNNYKEQNYKNHLNELLKSKHLYLFEKFNNYSKKYTLLFEKRSEKSPQKCYAELIDVDSGDCMVLYLFGVNVMIDTGTKLDETNIKQIQSFFKPKEYKDETIKGLIIIDHLILTHLHDDHIGGVVDTDSKNLFKEKFKVTNVHVRNIFTYEFLPDHQSYKYTIELEKYFHQMGSKINSKIKPKKLDIFIFKTINCEEKQQKQKKKKKATNKKATIDLTFSKNFPFKNNILADQTLNNLIKQKKNIEKMPSINDSSFISEIKVNDKVSFFSSGDLIPRNVDWEQMKSLKNIKIPHHGSLSLKRDMKKFLNNLKQLKNSPNIFLTSMNNHGLPKFNFFEEMGTLHNRIYVSGISFVIMYFKLLYIKNGKTINEDNRNNLKQNNEDNSIDNFKKKKKKKKSHEWTKIKNYFEKNQQQIILPEDEDYYDVEF</sequence>
<proteinExistence type="predicted"/>
<gene>
    <name evidence="3" type="ORF">M0812_01306</name>
</gene>
<feature type="region of interest" description="Disordered" evidence="1">
    <location>
        <begin position="259"/>
        <end position="280"/>
    </location>
</feature>
<dbReference type="InterPro" id="IPR036866">
    <property type="entry name" value="RibonucZ/Hydroxyglut_hydro"/>
</dbReference>
<dbReference type="SUPFAM" id="SSF56281">
    <property type="entry name" value="Metallo-hydrolase/oxidoreductase"/>
    <property type="match status" value="1"/>
</dbReference>
<dbReference type="InterPro" id="IPR001279">
    <property type="entry name" value="Metallo-B-lactamas"/>
</dbReference>
<dbReference type="EMBL" id="JANTQA010000015">
    <property type="protein sequence ID" value="KAJ3448821.1"/>
    <property type="molecule type" value="Genomic_DNA"/>
</dbReference>
<evidence type="ECO:0000313" key="3">
    <source>
        <dbReference type="EMBL" id="KAJ3448821.1"/>
    </source>
</evidence>
<organism evidence="3 4">
    <name type="scientific">Anaeramoeba flamelloides</name>
    <dbReference type="NCBI Taxonomy" id="1746091"/>
    <lineage>
        <taxon>Eukaryota</taxon>
        <taxon>Metamonada</taxon>
        <taxon>Anaeramoebidae</taxon>
        <taxon>Anaeramoeba</taxon>
    </lineage>
</organism>
<name>A0AAV8A5Z0_9EUKA</name>
<protein>
    <submittedName>
        <fullName evidence="3">DNA inteRNAlization/competence protein comec/rec2</fullName>
    </submittedName>
</protein>
<dbReference type="AlphaFoldDB" id="A0AAV8A5Z0"/>
<evidence type="ECO:0000259" key="2">
    <source>
        <dbReference type="Pfam" id="PF00753"/>
    </source>
</evidence>
<evidence type="ECO:0000313" key="4">
    <source>
        <dbReference type="Proteomes" id="UP001146793"/>
    </source>
</evidence>
<feature type="compositionally biased region" description="Low complexity" evidence="1">
    <location>
        <begin position="269"/>
        <end position="280"/>
    </location>
</feature>
<dbReference type="PANTHER" id="PTHR30619">
    <property type="entry name" value="DNA INTERNALIZATION/COMPETENCE PROTEIN COMEC/REC2"/>
    <property type="match status" value="1"/>
</dbReference>
<dbReference type="PANTHER" id="PTHR30619:SF1">
    <property type="entry name" value="RECOMBINATION PROTEIN 2"/>
    <property type="match status" value="1"/>
</dbReference>
<dbReference type="Proteomes" id="UP001146793">
    <property type="component" value="Unassembled WGS sequence"/>
</dbReference>
<dbReference type="InterPro" id="IPR052159">
    <property type="entry name" value="Competence_DNA_uptake"/>
</dbReference>
<feature type="compositionally biased region" description="Polar residues" evidence="1">
    <location>
        <begin position="800"/>
        <end position="811"/>
    </location>
</feature>
<comment type="caution">
    <text evidence="3">The sequence shown here is derived from an EMBL/GenBank/DDBJ whole genome shotgun (WGS) entry which is preliminary data.</text>
</comment>
<dbReference type="Gene3D" id="3.60.15.10">
    <property type="entry name" value="Ribonuclease Z/Hydroxyacylglutathione hydrolase-like"/>
    <property type="match status" value="1"/>
</dbReference>
<dbReference type="Pfam" id="PF00753">
    <property type="entry name" value="Lactamase_B"/>
    <property type="match status" value="1"/>
</dbReference>
<feature type="compositionally biased region" description="Basic and acidic residues" evidence="1">
    <location>
        <begin position="259"/>
        <end position="268"/>
    </location>
</feature>
<evidence type="ECO:0000256" key="1">
    <source>
        <dbReference type="SAM" id="MobiDB-lite"/>
    </source>
</evidence>
<feature type="domain" description="Metallo-beta-lactamase" evidence="2">
    <location>
        <begin position="482"/>
        <end position="549"/>
    </location>
</feature>
<accession>A0AAV8A5Z0</accession>
<reference evidence="3" key="1">
    <citation type="submission" date="2022-08" db="EMBL/GenBank/DDBJ databases">
        <title>Novel sulphate-reducing endosymbionts in the free-living metamonad Anaeramoeba.</title>
        <authorList>
            <person name="Jerlstrom-Hultqvist J."/>
            <person name="Cepicka I."/>
            <person name="Gallot-Lavallee L."/>
            <person name="Salas-Leiva D."/>
            <person name="Curtis B.A."/>
            <person name="Zahonova K."/>
            <person name="Pipaliya S."/>
            <person name="Dacks J."/>
            <person name="Roger A.J."/>
        </authorList>
    </citation>
    <scope>NUCLEOTIDE SEQUENCE</scope>
    <source>
        <strain evidence="3">Busselton2</strain>
    </source>
</reference>